<dbReference type="EMBL" id="LABZ01000044">
    <property type="protein sequence ID" value="KMO43590.1"/>
    <property type="molecule type" value="Genomic_DNA"/>
</dbReference>
<evidence type="ECO:0000256" key="1">
    <source>
        <dbReference type="SAM" id="SignalP"/>
    </source>
</evidence>
<dbReference type="Gene3D" id="3.40.190.10">
    <property type="entry name" value="Periplasmic binding protein-like II"/>
    <property type="match status" value="2"/>
</dbReference>
<reference evidence="2 3" key="1">
    <citation type="submission" date="2015-03" db="EMBL/GenBank/DDBJ databases">
        <title>Genome sequencing of Methylobacterium tarhaniae DSM 25844.</title>
        <authorList>
            <person name="Chaudhry V."/>
            <person name="Patil P.B."/>
        </authorList>
    </citation>
    <scope>NUCLEOTIDE SEQUENCE [LARGE SCALE GENOMIC DNA]</scope>
    <source>
        <strain evidence="2 3">DSM 25844</strain>
    </source>
</reference>
<dbReference type="PANTHER" id="PTHR42941">
    <property type="entry name" value="SLL1037 PROTEIN"/>
    <property type="match status" value="1"/>
</dbReference>
<dbReference type="AlphaFoldDB" id="A0A0J6T870"/>
<name>A0A0J6T870_9HYPH</name>
<keyword evidence="3" id="KW-1185">Reference proteome</keyword>
<sequence>MSALFAAAALLTAPFCLAREAGAQSPAPREPTTEAMLGEMMNANTVSVITGTAGGTYFRIGADLAFVLNDGDKIRVLPILGKGAGENAYDLRFLKGIDLAFLRTDTIEQLRQDKRLRNIEHHIQYVAKLFDDELHVIAPREIDDIRGLAGKRVTFDVKGSGTDYSGRAMFRGLGIEVKAVNVDQPTAFEMLRKGEVEAVVSVAAKPVAVVAGFDPGDRFHLVKVPYPETISEAYVPATLTRADYPKLVDGSGPVETLAVGTILGVYNHPKGSERYRKLERFVDVFFGQFDKFLAPQRHAKWREVNLAATVPSWTRFRPAQDWLDAHREEASPRAEIERFLSEQPLGLGADKEQVYQAYLTWRRAKDTAQGPARR</sequence>
<comment type="caution">
    <text evidence="2">The sequence shown here is derived from an EMBL/GenBank/DDBJ whole genome shotgun (WGS) entry which is preliminary data.</text>
</comment>
<feature type="chain" id="PRO_5005282293" evidence="1">
    <location>
        <begin position="19"/>
        <end position="374"/>
    </location>
</feature>
<evidence type="ECO:0000313" key="3">
    <source>
        <dbReference type="Proteomes" id="UP000036449"/>
    </source>
</evidence>
<evidence type="ECO:0000313" key="2">
    <source>
        <dbReference type="EMBL" id="KMO43590.1"/>
    </source>
</evidence>
<gene>
    <name evidence="2" type="ORF">VQ03_07810</name>
</gene>
<dbReference type="PATRIC" id="fig|1187852.3.peg.5096"/>
<organism evidence="2 3">
    <name type="scientific">Methylobacterium tarhaniae</name>
    <dbReference type="NCBI Taxonomy" id="1187852"/>
    <lineage>
        <taxon>Bacteria</taxon>
        <taxon>Pseudomonadati</taxon>
        <taxon>Pseudomonadota</taxon>
        <taxon>Alphaproteobacteria</taxon>
        <taxon>Hyphomicrobiales</taxon>
        <taxon>Methylobacteriaceae</taxon>
        <taxon>Methylobacterium</taxon>
    </lineage>
</organism>
<keyword evidence="1" id="KW-0732">Signal</keyword>
<protein>
    <submittedName>
        <fullName evidence="2">Bacterial extracellular solute-binding protein, family 3</fullName>
    </submittedName>
</protein>
<dbReference type="PANTHER" id="PTHR42941:SF1">
    <property type="entry name" value="SLL1037 PROTEIN"/>
    <property type="match status" value="1"/>
</dbReference>
<accession>A0A0J6T870</accession>
<feature type="signal peptide" evidence="1">
    <location>
        <begin position="1"/>
        <end position="18"/>
    </location>
</feature>
<proteinExistence type="predicted"/>
<dbReference type="Pfam" id="PF16868">
    <property type="entry name" value="NMT1_3"/>
    <property type="match status" value="1"/>
</dbReference>
<dbReference type="InterPro" id="IPR011852">
    <property type="entry name" value="TRAP_TAXI"/>
</dbReference>
<dbReference type="SUPFAM" id="SSF53850">
    <property type="entry name" value="Periplasmic binding protein-like II"/>
    <property type="match status" value="1"/>
</dbReference>
<dbReference type="Proteomes" id="UP000036449">
    <property type="component" value="Unassembled WGS sequence"/>
</dbReference>